<dbReference type="EMBL" id="STGJ01000002">
    <property type="protein sequence ID" value="TIC86082.1"/>
    <property type="molecule type" value="Genomic_DNA"/>
</dbReference>
<feature type="transmembrane region" description="Helical" evidence="1">
    <location>
        <begin position="6"/>
        <end position="25"/>
    </location>
</feature>
<dbReference type="Proteomes" id="UP000308891">
    <property type="component" value="Unassembled WGS sequence"/>
</dbReference>
<protein>
    <submittedName>
        <fullName evidence="2">Uncharacterized protein</fullName>
    </submittedName>
</protein>
<keyword evidence="3" id="KW-1185">Reference proteome</keyword>
<keyword evidence="1" id="KW-0472">Membrane</keyword>
<feature type="transmembrane region" description="Helical" evidence="1">
    <location>
        <begin position="37"/>
        <end position="56"/>
    </location>
</feature>
<evidence type="ECO:0000313" key="2">
    <source>
        <dbReference type="EMBL" id="TIC86082.1"/>
    </source>
</evidence>
<dbReference type="AlphaFoldDB" id="A0A4T0V368"/>
<evidence type="ECO:0000256" key="1">
    <source>
        <dbReference type="SAM" id="Phobius"/>
    </source>
</evidence>
<gene>
    <name evidence="2" type="ORF">E5K04_02975</name>
</gene>
<name>A0A4T0V368_9NEIS</name>
<organism evidence="2 3">
    <name type="scientific">Crenobacter intestini</name>
    <dbReference type="NCBI Taxonomy" id="2563443"/>
    <lineage>
        <taxon>Bacteria</taxon>
        <taxon>Pseudomonadati</taxon>
        <taxon>Pseudomonadota</taxon>
        <taxon>Betaproteobacteria</taxon>
        <taxon>Neisseriales</taxon>
        <taxon>Neisseriaceae</taxon>
        <taxon>Crenobacter</taxon>
    </lineage>
</organism>
<sequence>MLWLLRLWVVGLMLVFCWALISYAIRRDAATLARARALWRGSLLAGGVLLTLWLAMRLLR</sequence>
<keyword evidence="1" id="KW-0812">Transmembrane</keyword>
<comment type="caution">
    <text evidence="2">The sequence shown here is derived from an EMBL/GenBank/DDBJ whole genome shotgun (WGS) entry which is preliminary data.</text>
</comment>
<keyword evidence="1" id="KW-1133">Transmembrane helix</keyword>
<proteinExistence type="predicted"/>
<evidence type="ECO:0000313" key="3">
    <source>
        <dbReference type="Proteomes" id="UP000308891"/>
    </source>
</evidence>
<accession>A0A4T0V368</accession>
<dbReference type="RefSeq" id="WP_136551428.1">
    <property type="nucleotide sequence ID" value="NZ_STGJ01000002.1"/>
</dbReference>
<reference evidence="2 3" key="1">
    <citation type="submission" date="2019-04" db="EMBL/GenBank/DDBJ databases">
        <title>Crenobacter sp. nov.</title>
        <authorList>
            <person name="Shi S."/>
        </authorList>
    </citation>
    <scope>NUCLEOTIDE SEQUENCE [LARGE SCALE GENOMIC DNA]</scope>
    <source>
        <strain evidence="2 3">GY 70310</strain>
    </source>
</reference>